<protein>
    <recommendedName>
        <fullName evidence="10">Major facilitator superfamily (MFS) profile domain-containing protein</fullName>
    </recommendedName>
</protein>
<gene>
    <name evidence="8" type="ORF">L201_007061</name>
</gene>
<proteinExistence type="predicted"/>
<name>A0AAX4K3H1_9TREE</name>
<keyword evidence="3 7" id="KW-0812">Transmembrane</keyword>
<feature type="region of interest" description="Disordered" evidence="6">
    <location>
        <begin position="466"/>
        <end position="485"/>
    </location>
</feature>
<evidence type="ECO:0000256" key="1">
    <source>
        <dbReference type="ARBA" id="ARBA00004141"/>
    </source>
</evidence>
<evidence type="ECO:0000313" key="8">
    <source>
        <dbReference type="EMBL" id="WWC92107.1"/>
    </source>
</evidence>
<feature type="transmembrane region" description="Helical" evidence="7">
    <location>
        <begin position="177"/>
        <end position="198"/>
    </location>
</feature>
<sequence length="496" mass="55514">MSYNVPEVPTDGLKQEMPLEDIKVDEAEQTIIDEIDPATERKVLWKIDRVIMPLAIAVYFCQYLDKRGLAFAAIFGLKKDLHLKGQDYSWASSIFYFGTLASQLISIKVLHMFSIKLYVGVTVVLWGGVMMAQAAPQKAADLLAVRFLLGLMEGSAYPAFVLMISFWYRKAEHPSRFALLAAADIAAQGLGGLFLYGLSSIKGHLAGWRIAMLIAGAISICIGLGFAYLIPADMKTAWFLTTEERQIAHDRVAREHASAHERHFQWDQFWETVKDPKFYLVFSWAFLLCACTVLNFGTLILNGLGYSSFITTVLQLPACAMQATCLILAVLSCKRFPNHRGYIQAICAVVPLIGSILLQVLPYKNKWPLAGALWMTTCNYHILSVNLSIISSNIKGHTRKTLFSTAYYLGYATGCIVGPQLFRDNQAPLYKSAMRAISSMYGVYILFMLLFMVLCKMENARRDRLASEGNEEAVPRPAASYDNKTDNQDLSFRYVL</sequence>
<dbReference type="RefSeq" id="XP_066078869.1">
    <property type="nucleotide sequence ID" value="XM_066222772.1"/>
</dbReference>
<evidence type="ECO:0000256" key="7">
    <source>
        <dbReference type="SAM" id="Phobius"/>
    </source>
</evidence>
<dbReference type="PANTHER" id="PTHR43791">
    <property type="entry name" value="PERMEASE-RELATED"/>
    <property type="match status" value="1"/>
</dbReference>
<dbReference type="Gene3D" id="1.20.1250.20">
    <property type="entry name" value="MFS general substrate transporter like domains"/>
    <property type="match status" value="1"/>
</dbReference>
<feature type="transmembrane region" description="Helical" evidence="7">
    <location>
        <begin position="402"/>
        <end position="422"/>
    </location>
</feature>
<evidence type="ECO:0000256" key="3">
    <source>
        <dbReference type="ARBA" id="ARBA00022692"/>
    </source>
</evidence>
<dbReference type="GeneID" id="91097730"/>
<dbReference type="SUPFAM" id="SSF103473">
    <property type="entry name" value="MFS general substrate transporter"/>
    <property type="match status" value="1"/>
</dbReference>
<evidence type="ECO:0000256" key="4">
    <source>
        <dbReference type="ARBA" id="ARBA00022989"/>
    </source>
</evidence>
<keyword evidence="9" id="KW-1185">Reference proteome</keyword>
<keyword evidence="2" id="KW-0813">Transport</keyword>
<dbReference type="PANTHER" id="PTHR43791:SF103">
    <property type="entry name" value="MAJOR FACILITATOR SUPERFAMILY (MFS) PROFILE DOMAIN-CONTAINING PROTEIN-RELATED"/>
    <property type="match status" value="1"/>
</dbReference>
<dbReference type="AlphaFoldDB" id="A0AAX4K3H1"/>
<feature type="transmembrane region" description="Helical" evidence="7">
    <location>
        <begin position="434"/>
        <end position="455"/>
    </location>
</feature>
<evidence type="ECO:0000256" key="2">
    <source>
        <dbReference type="ARBA" id="ARBA00022448"/>
    </source>
</evidence>
<dbReference type="GO" id="GO:0016020">
    <property type="term" value="C:membrane"/>
    <property type="evidence" value="ECO:0007669"/>
    <property type="project" value="UniProtKB-SubCell"/>
</dbReference>
<feature type="transmembrane region" description="Helical" evidence="7">
    <location>
        <begin position="210"/>
        <end position="230"/>
    </location>
</feature>
<feature type="transmembrane region" description="Helical" evidence="7">
    <location>
        <begin position="342"/>
        <end position="361"/>
    </location>
</feature>
<dbReference type="InterPro" id="IPR011701">
    <property type="entry name" value="MFS"/>
</dbReference>
<dbReference type="GO" id="GO:0022857">
    <property type="term" value="F:transmembrane transporter activity"/>
    <property type="evidence" value="ECO:0007669"/>
    <property type="project" value="InterPro"/>
</dbReference>
<evidence type="ECO:0008006" key="10">
    <source>
        <dbReference type="Google" id="ProtNLM"/>
    </source>
</evidence>
<dbReference type="Proteomes" id="UP001355207">
    <property type="component" value="Chromosome 10"/>
</dbReference>
<feature type="transmembrane region" description="Helical" evidence="7">
    <location>
        <begin position="367"/>
        <end position="390"/>
    </location>
</feature>
<feature type="transmembrane region" description="Helical" evidence="7">
    <location>
        <begin position="278"/>
        <end position="300"/>
    </location>
</feature>
<dbReference type="EMBL" id="CP144107">
    <property type="protein sequence ID" value="WWC92107.1"/>
    <property type="molecule type" value="Genomic_DNA"/>
</dbReference>
<feature type="transmembrane region" description="Helical" evidence="7">
    <location>
        <begin position="117"/>
        <end position="135"/>
    </location>
</feature>
<evidence type="ECO:0000313" key="9">
    <source>
        <dbReference type="Proteomes" id="UP001355207"/>
    </source>
</evidence>
<dbReference type="InterPro" id="IPR036259">
    <property type="entry name" value="MFS_trans_sf"/>
</dbReference>
<reference evidence="8 9" key="1">
    <citation type="submission" date="2024-01" db="EMBL/GenBank/DDBJ databases">
        <title>Comparative genomics of Cryptococcus and Kwoniella reveals pathogenesis evolution and contrasting modes of karyotype evolution via chromosome fusion or intercentromeric recombination.</title>
        <authorList>
            <person name="Coelho M.A."/>
            <person name="David-Palma M."/>
            <person name="Shea T."/>
            <person name="Bowers K."/>
            <person name="McGinley-Smith S."/>
            <person name="Mohammad A.W."/>
            <person name="Gnirke A."/>
            <person name="Yurkov A.M."/>
            <person name="Nowrousian M."/>
            <person name="Sun S."/>
            <person name="Cuomo C.A."/>
            <person name="Heitman J."/>
        </authorList>
    </citation>
    <scope>NUCLEOTIDE SEQUENCE [LARGE SCALE GENOMIC DNA]</scope>
    <source>
        <strain evidence="8 9">CBS 6074</strain>
    </source>
</reference>
<accession>A0AAX4K3H1</accession>
<organism evidence="8 9">
    <name type="scientific">Kwoniella dendrophila CBS 6074</name>
    <dbReference type="NCBI Taxonomy" id="1295534"/>
    <lineage>
        <taxon>Eukaryota</taxon>
        <taxon>Fungi</taxon>
        <taxon>Dikarya</taxon>
        <taxon>Basidiomycota</taxon>
        <taxon>Agaricomycotina</taxon>
        <taxon>Tremellomycetes</taxon>
        <taxon>Tremellales</taxon>
        <taxon>Cryptococcaceae</taxon>
        <taxon>Kwoniella</taxon>
    </lineage>
</organism>
<feature type="transmembrane region" description="Helical" evidence="7">
    <location>
        <begin position="147"/>
        <end position="168"/>
    </location>
</feature>
<dbReference type="Pfam" id="PF07690">
    <property type="entry name" value="MFS_1"/>
    <property type="match status" value="1"/>
</dbReference>
<feature type="transmembrane region" description="Helical" evidence="7">
    <location>
        <begin position="88"/>
        <end position="110"/>
    </location>
</feature>
<evidence type="ECO:0000256" key="5">
    <source>
        <dbReference type="ARBA" id="ARBA00023136"/>
    </source>
</evidence>
<evidence type="ECO:0000256" key="6">
    <source>
        <dbReference type="SAM" id="MobiDB-lite"/>
    </source>
</evidence>
<keyword evidence="5 7" id="KW-0472">Membrane</keyword>
<comment type="subcellular location">
    <subcellularLocation>
        <location evidence="1">Membrane</location>
        <topology evidence="1">Multi-pass membrane protein</topology>
    </subcellularLocation>
</comment>
<keyword evidence="4 7" id="KW-1133">Transmembrane helix</keyword>
<feature type="transmembrane region" description="Helical" evidence="7">
    <location>
        <begin position="306"/>
        <end position="330"/>
    </location>
</feature>